<gene>
    <name evidence="3" type="ORF">jhhlp_000275</name>
</gene>
<evidence type="ECO:0000256" key="1">
    <source>
        <dbReference type="SAM" id="SignalP"/>
    </source>
</evidence>
<dbReference type="InterPro" id="IPR054539">
    <property type="entry name" value="Beta-prop_PDH"/>
</dbReference>
<dbReference type="PANTHER" id="PTHR19328">
    <property type="entry name" value="HEDGEHOG-INTERACTING PROTEIN"/>
    <property type="match status" value="1"/>
</dbReference>
<sequence>MHSKLNFSRITATFLILVLPALAQSCDVELQPDYGAPVAHGGWEYRIIANGLQRPRGIVVDSHGALLVVDSGVGIKRLVLDDKGGTCFSVSEQSTLVERSELNHGIALDNENGVLYASSSDKVYSWSYNAEDGTVGETRNTVVKGMDNSGHTTRTLLLSQKSPGTLLISRGSDGNLDEEAKDIETGHCQLKAFKVADVKDALDFTSDGTIIAWGLRNSVGVAEDPATGGIWSVENSVDQLRRNGRDIHQDNPGEEMNFHGYLNSSTEETGANYGYPSCFALWSTDGFPDQGDLKTGNQFAPSEDDGVNDQKCNSDFVAPRITFQAHTAPLDIKFTEDGSEAIVSFHGSWNRDEPAGYVLSSIPFRDGQPVAASDSMDAAENILSNADVGDCPGNCFRPVGLAWGSDGRLFMTSDATGEIFALQKTGASNGSSGDDENSAGRSKERSWFALIPVGILGLVFL</sequence>
<dbReference type="InterPro" id="IPR011042">
    <property type="entry name" value="6-blade_b-propeller_TolB-like"/>
</dbReference>
<feature type="signal peptide" evidence="1">
    <location>
        <begin position="1"/>
        <end position="23"/>
    </location>
</feature>
<dbReference type="VEuPathDB" id="FungiDB:jhhlp_000275"/>
<comment type="caution">
    <text evidence="3">The sequence shown here is derived from an EMBL/GenBank/DDBJ whole genome shotgun (WGS) entry which is preliminary data.</text>
</comment>
<protein>
    <recommendedName>
        <fullName evidence="2">Pyrroloquinoline quinone-dependent pyranose dehydrogenase beta-propeller domain-containing protein</fullName>
    </recommendedName>
</protein>
<organism evidence="3 4">
    <name type="scientific">Lomentospora prolificans</name>
    <dbReference type="NCBI Taxonomy" id="41688"/>
    <lineage>
        <taxon>Eukaryota</taxon>
        <taxon>Fungi</taxon>
        <taxon>Dikarya</taxon>
        <taxon>Ascomycota</taxon>
        <taxon>Pezizomycotina</taxon>
        <taxon>Sordariomycetes</taxon>
        <taxon>Hypocreomycetidae</taxon>
        <taxon>Microascales</taxon>
        <taxon>Microascaceae</taxon>
        <taxon>Lomentospora</taxon>
    </lineage>
</organism>
<dbReference type="STRING" id="41688.A0A2N3NKH3"/>
<keyword evidence="1" id="KW-0732">Signal</keyword>
<name>A0A2N3NKH3_9PEZI</name>
<dbReference type="SUPFAM" id="SSF50952">
    <property type="entry name" value="Soluble quinoprotein glucose dehydrogenase"/>
    <property type="match status" value="1"/>
</dbReference>
<dbReference type="InterPro" id="IPR011041">
    <property type="entry name" value="Quinoprot_gluc/sorb_DH_b-prop"/>
</dbReference>
<evidence type="ECO:0000313" key="4">
    <source>
        <dbReference type="Proteomes" id="UP000233524"/>
    </source>
</evidence>
<proteinExistence type="predicted"/>
<dbReference type="OrthoDB" id="507128at2759"/>
<accession>A0A2N3NKH3</accession>
<dbReference type="Proteomes" id="UP000233524">
    <property type="component" value="Unassembled WGS sequence"/>
</dbReference>
<dbReference type="PROSITE" id="PS51257">
    <property type="entry name" value="PROKAR_LIPOPROTEIN"/>
    <property type="match status" value="1"/>
</dbReference>
<dbReference type="AlphaFoldDB" id="A0A2N3NKH3"/>
<keyword evidence="4" id="KW-1185">Reference proteome</keyword>
<dbReference type="Pfam" id="PF22807">
    <property type="entry name" value="TrAA12"/>
    <property type="match status" value="1"/>
</dbReference>
<dbReference type="Gene3D" id="2.120.10.30">
    <property type="entry name" value="TolB, C-terminal domain"/>
    <property type="match status" value="1"/>
</dbReference>
<dbReference type="EMBL" id="NLAX01000002">
    <property type="protein sequence ID" value="PKS12934.1"/>
    <property type="molecule type" value="Genomic_DNA"/>
</dbReference>
<evidence type="ECO:0000313" key="3">
    <source>
        <dbReference type="EMBL" id="PKS12934.1"/>
    </source>
</evidence>
<evidence type="ECO:0000259" key="2">
    <source>
        <dbReference type="Pfam" id="PF22807"/>
    </source>
</evidence>
<reference evidence="3 4" key="1">
    <citation type="journal article" date="2017" name="G3 (Bethesda)">
        <title>First Draft Genome Sequence of the Pathogenic Fungus Lomentospora prolificans (Formerly Scedosporium prolificans).</title>
        <authorList>
            <person name="Luo R."/>
            <person name="Zimin A."/>
            <person name="Workman R."/>
            <person name="Fan Y."/>
            <person name="Pertea G."/>
            <person name="Grossman N."/>
            <person name="Wear M.P."/>
            <person name="Jia B."/>
            <person name="Miller H."/>
            <person name="Casadevall A."/>
            <person name="Timp W."/>
            <person name="Zhang S.X."/>
            <person name="Salzberg S.L."/>
        </authorList>
    </citation>
    <scope>NUCLEOTIDE SEQUENCE [LARGE SCALE GENOMIC DNA]</scope>
    <source>
        <strain evidence="3 4">JHH-5317</strain>
    </source>
</reference>
<dbReference type="InParanoid" id="A0A2N3NKH3"/>
<feature type="domain" description="Pyrroloquinoline quinone-dependent pyranose dehydrogenase beta-propeller" evidence="2">
    <location>
        <begin position="38"/>
        <end position="424"/>
    </location>
</feature>
<feature type="chain" id="PRO_5014943613" description="Pyrroloquinoline quinone-dependent pyranose dehydrogenase beta-propeller domain-containing protein" evidence="1">
    <location>
        <begin position="24"/>
        <end position="461"/>
    </location>
</feature>
<dbReference type="PANTHER" id="PTHR19328:SF53">
    <property type="entry name" value="MEMBRANE PROTEIN"/>
    <property type="match status" value="1"/>
</dbReference>